<protein>
    <submittedName>
        <fullName evidence="2">Aminomethyl transferase family protein</fullName>
    </submittedName>
</protein>
<dbReference type="Gene3D" id="3.30.1360.120">
    <property type="entry name" value="Probable tRNA modification gtpase trme, domain 1"/>
    <property type="match status" value="1"/>
</dbReference>
<proteinExistence type="predicted"/>
<dbReference type="GO" id="GO:0016740">
    <property type="term" value="F:transferase activity"/>
    <property type="evidence" value="ECO:0007669"/>
    <property type="project" value="UniProtKB-KW"/>
</dbReference>
<evidence type="ECO:0000313" key="3">
    <source>
        <dbReference type="Proteomes" id="UP001429745"/>
    </source>
</evidence>
<organism evidence="2 3">
    <name type="scientific">Microbacterium salsuginis</name>
    <dbReference type="NCBI Taxonomy" id="2722803"/>
    <lineage>
        <taxon>Bacteria</taxon>
        <taxon>Bacillati</taxon>
        <taxon>Actinomycetota</taxon>
        <taxon>Actinomycetes</taxon>
        <taxon>Micrococcales</taxon>
        <taxon>Microbacteriaceae</taxon>
        <taxon>Microbacterium</taxon>
    </lineage>
</organism>
<name>A0ABX1KB44_9MICO</name>
<feature type="domain" description="GCVT N-terminal" evidence="1">
    <location>
        <begin position="14"/>
        <end position="232"/>
    </location>
</feature>
<dbReference type="InterPro" id="IPR006222">
    <property type="entry name" value="GCVT_N"/>
</dbReference>
<dbReference type="EMBL" id="JABACI010000001">
    <property type="protein sequence ID" value="NLP83213.1"/>
    <property type="molecule type" value="Genomic_DNA"/>
</dbReference>
<keyword evidence="3" id="KW-1185">Reference proteome</keyword>
<keyword evidence="2" id="KW-0808">Transferase</keyword>
<gene>
    <name evidence="2" type="ORF">HF576_05090</name>
</gene>
<sequence>MRNRDFPAFIFPIEAEFSNWRSEEHAWRETVALMDLSQHMTNLFIEGAGAAQLLSGLAVNSFVGFRPGIAKQFVGVNIDGYVIGDGILFYLGENSFDLVGQHSLVDWVRYNIEQSSLDVTYRLDGNALVREGDPELYRFQLQGPRALDLIGELTGTAVPSVKFFHMTEFTIAGRHVRALRHGMAGQPGFELFGPWEDGLAVREAIMNGGVRFGIQAVGARAYGSTPLEAGWIPTPVPAIFGPEMAAYRQWLPSSRVGSLGGSFQSERIEDYYLTPAELGYGRHVKFDHEFVGRGALERRAEVATRRKVTLIWNSDDVADAMRSHLQDGLPSKWIEFPKARYAYHQYDAVLVEDELVGISTDAGHLVNDSLFVSLATVEESIADGAEVEVLWGEDPVSRKPSVEPHRQCRIRAVVAPAPLSDFARTTYRGR</sequence>
<dbReference type="InterPro" id="IPR028896">
    <property type="entry name" value="GcvT/YgfZ/DmdA"/>
</dbReference>
<comment type="caution">
    <text evidence="2">The sequence shown here is derived from an EMBL/GenBank/DDBJ whole genome shotgun (WGS) entry which is preliminary data.</text>
</comment>
<dbReference type="PANTHER" id="PTHR43757:SF2">
    <property type="entry name" value="AMINOMETHYLTRANSFERASE, MITOCHONDRIAL"/>
    <property type="match status" value="1"/>
</dbReference>
<reference evidence="2 3" key="1">
    <citation type="submission" date="2020-04" db="EMBL/GenBank/DDBJ databases">
        <title>CFH 90308 Microbacterium sp.</title>
        <authorList>
            <person name="Nie G."/>
            <person name="Ming H."/>
            <person name="Xia T."/>
        </authorList>
    </citation>
    <scope>NUCLEOTIDE SEQUENCE [LARGE SCALE GENOMIC DNA]</scope>
    <source>
        <strain evidence="2 3">CFH 90308</strain>
    </source>
</reference>
<dbReference type="Proteomes" id="UP001429745">
    <property type="component" value="Unassembled WGS sequence"/>
</dbReference>
<dbReference type="SUPFAM" id="SSF103025">
    <property type="entry name" value="Folate-binding domain"/>
    <property type="match status" value="1"/>
</dbReference>
<dbReference type="PANTHER" id="PTHR43757">
    <property type="entry name" value="AMINOMETHYLTRANSFERASE"/>
    <property type="match status" value="1"/>
</dbReference>
<dbReference type="InterPro" id="IPR027266">
    <property type="entry name" value="TrmE/GcvT-like"/>
</dbReference>
<evidence type="ECO:0000259" key="1">
    <source>
        <dbReference type="Pfam" id="PF01571"/>
    </source>
</evidence>
<accession>A0ABX1KB44</accession>
<evidence type="ECO:0000313" key="2">
    <source>
        <dbReference type="EMBL" id="NLP83213.1"/>
    </source>
</evidence>
<dbReference type="Pfam" id="PF01571">
    <property type="entry name" value="GCV_T"/>
    <property type="match status" value="1"/>
</dbReference>